<reference evidence="2" key="1">
    <citation type="submission" date="2021-10" db="EMBL/GenBank/DDBJ databases">
        <title>Melipona bicolor Genome sequencing and assembly.</title>
        <authorList>
            <person name="Araujo N.S."/>
            <person name="Arias M.C."/>
        </authorList>
    </citation>
    <scope>NUCLEOTIDE SEQUENCE</scope>
    <source>
        <strain evidence="2">USP_2M_L1-L4_2017</strain>
        <tissue evidence="2">Whole body</tissue>
    </source>
</reference>
<evidence type="ECO:0000313" key="3">
    <source>
        <dbReference type="Proteomes" id="UP001177670"/>
    </source>
</evidence>
<evidence type="ECO:0000313" key="2">
    <source>
        <dbReference type="EMBL" id="KAK1120905.1"/>
    </source>
</evidence>
<dbReference type="AlphaFoldDB" id="A0AA40FKP1"/>
<dbReference type="Proteomes" id="UP001177670">
    <property type="component" value="Unassembled WGS sequence"/>
</dbReference>
<proteinExistence type="predicted"/>
<accession>A0AA40FKP1</accession>
<keyword evidence="3" id="KW-1185">Reference proteome</keyword>
<feature type="region of interest" description="Disordered" evidence="1">
    <location>
        <begin position="1"/>
        <end position="34"/>
    </location>
</feature>
<sequence>MIDKVGESYLGEEGISSAGMSEKEEKKRPGFGMVSVQGRVRKVTALEQRRAGGGGGGTSV</sequence>
<protein>
    <submittedName>
        <fullName evidence="2">Uncharacterized protein</fullName>
    </submittedName>
</protein>
<name>A0AA40FKP1_9HYME</name>
<dbReference type="EMBL" id="JAHYIQ010000028">
    <property type="protein sequence ID" value="KAK1120905.1"/>
    <property type="molecule type" value="Genomic_DNA"/>
</dbReference>
<gene>
    <name evidence="2" type="ORF">K0M31_010689</name>
</gene>
<organism evidence="2 3">
    <name type="scientific">Melipona bicolor</name>
    <dbReference type="NCBI Taxonomy" id="60889"/>
    <lineage>
        <taxon>Eukaryota</taxon>
        <taxon>Metazoa</taxon>
        <taxon>Ecdysozoa</taxon>
        <taxon>Arthropoda</taxon>
        <taxon>Hexapoda</taxon>
        <taxon>Insecta</taxon>
        <taxon>Pterygota</taxon>
        <taxon>Neoptera</taxon>
        <taxon>Endopterygota</taxon>
        <taxon>Hymenoptera</taxon>
        <taxon>Apocrita</taxon>
        <taxon>Aculeata</taxon>
        <taxon>Apoidea</taxon>
        <taxon>Anthophila</taxon>
        <taxon>Apidae</taxon>
        <taxon>Melipona</taxon>
    </lineage>
</organism>
<evidence type="ECO:0000256" key="1">
    <source>
        <dbReference type="SAM" id="MobiDB-lite"/>
    </source>
</evidence>
<comment type="caution">
    <text evidence="2">The sequence shown here is derived from an EMBL/GenBank/DDBJ whole genome shotgun (WGS) entry which is preliminary data.</text>
</comment>